<dbReference type="Proteomes" id="UP000041314">
    <property type="component" value="Unassembled WGS sequence"/>
</dbReference>
<organism evidence="1 2">
    <name type="scientific">Salmonella enterica subsp. enterica serovar Bovismorbificans</name>
    <dbReference type="NCBI Taxonomy" id="58097"/>
    <lineage>
        <taxon>Bacteria</taxon>
        <taxon>Pseudomonadati</taxon>
        <taxon>Pseudomonadota</taxon>
        <taxon>Gammaproteobacteria</taxon>
        <taxon>Enterobacterales</taxon>
        <taxon>Enterobacteriaceae</taxon>
        <taxon>Salmonella</taxon>
    </lineage>
</organism>
<evidence type="ECO:0000313" key="1">
    <source>
        <dbReference type="EMBL" id="CNV31342.1"/>
    </source>
</evidence>
<protein>
    <submittedName>
        <fullName evidence="1">Uncharacterized protein</fullName>
    </submittedName>
</protein>
<reference evidence="1 2" key="1">
    <citation type="submission" date="2015-03" db="EMBL/GenBank/DDBJ databases">
        <authorList>
            <consortium name="Pathogen Informatics"/>
        </authorList>
    </citation>
    <scope>NUCLEOTIDE SEQUENCE [LARGE SCALE GENOMIC DNA]</scope>
    <source>
        <strain evidence="1 2">A1104</strain>
    </source>
</reference>
<proteinExistence type="predicted"/>
<evidence type="ECO:0000313" key="2">
    <source>
        <dbReference type="Proteomes" id="UP000041314"/>
    </source>
</evidence>
<dbReference type="AlphaFoldDB" id="A0A655ER11"/>
<dbReference type="EMBL" id="CQPA01000094">
    <property type="protein sequence ID" value="CNV31342.1"/>
    <property type="molecule type" value="Genomic_DNA"/>
</dbReference>
<accession>A0A655ER11</accession>
<sequence>MRRIVHLIRDNQQPQLRQFSLRSKKADTVLNMRVITSGQTVMTLALPGFQIEHYAVANRQ</sequence>
<name>A0A655ER11_SALET</name>
<gene>
    <name evidence="1" type="ORF">ERS008198_05005</name>
</gene>